<evidence type="ECO:0000256" key="11">
    <source>
        <dbReference type="RuleBase" id="RU364115"/>
    </source>
</evidence>
<dbReference type="InterPro" id="IPR027417">
    <property type="entry name" value="P-loop_NTPase"/>
</dbReference>
<dbReference type="EC" id="3.1.21.3" evidence="11"/>
<comment type="similarity">
    <text evidence="2 11">Belongs to the HsdR family.</text>
</comment>
<comment type="function">
    <text evidence="11">Subunit R is required for both nuclease and ATPase activities, but not for modification.</text>
</comment>
<evidence type="ECO:0000256" key="7">
    <source>
        <dbReference type="ARBA" id="ARBA00022759"/>
    </source>
</evidence>
<protein>
    <recommendedName>
        <fullName evidence="11">Type I restriction enzyme endonuclease subunit</fullName>
        <shortName evidence="11">R protein</shortName>
        <ecNumber evidence="11">3.1.21.3</ecNumber>
    </recommendedName>
    <alternativeName>
        <fullName evidence="11">Type-1 restriction enzyme R protein</fullName>
    </alternativeName>
</protein>
<dbReference type="InterPro" id="IPR021810">
    <property type="entry name" value="T1RH-like_C"/>
</dbReference>
<evidence type="ECO:0000256" key="3">
    <source>
        <dbReference type="ARBA" id="ARBA00011296"/>
    </source>
</evidence>
<keyword evidence="10 11" id="KW-0238">DNA-binding</keyword>
<keyword evidence="6 11" id="KW-0680">Restriction system</keyword>
<gene>
    <name evidence="13" type="ORF">B9N49_08290</name>
</gene>
<dbReference type="CDD" id="cd22332">
    <property type="entry name" value="HsdR_N"/>
    <property type="match status" value="1"/>
</dbReference>
<comment type="catalytic activity">
    <reaction evidence="1 11">
        <text>Endonucleolytic cleavage of DNA to give random double-stranded fragments with terminal 5'-phosphates, ATP is simultaneously hydrolyzed.</text>
        <dbReference type="EC" id="3.1.21.3"/>
    </reaction>
</comment>
<evidence type="ECO:0000256" key="2">
    <source>
        <dbReference type="ARBA" id="ARBA00008598"/>
    </source>
</evidence>
<dbReference type="GO" id="GO:0009035">
    <property type="term" value="F:type I site-specific deoxyribonuclease activity"/>
    <property type="evidence" value="ECO:0007669"/>
    <property type="project" value="UniProtKB-EC"/>
</dbReference>
<dbReference type="GO" id="GO:0009307">
    <property type="term" value="P:DNA restriction-modification system"/>
    <property type="evidence" value="ECO:0007669"/>
    <property type="project" value="UniProtKB-KW"/>
</dbReference>
<dbReference type="Pfam" id="PF18766">
    <property type="entry name" value="SWI2_SNF2"/>
    <property type="match status" value="1"/>
</dbReference>
<evidence type="ECO:0000256" key="10">
    <source>
        <dbReference type="ARBA" id="ARBA00023125"/>
    </source>
</evidence>
<evidence type="ECO:0000256" key="9">
    <source>
        <dbReference type="ARBA" id="ARBA00022840"/>
    </source>
</evidence>
<evidence type="ECO:0000313" key="13">
    <source>
        <dbReference type="EMBL" id="OXZ26684.1"/>
    </source>
</evidence>
<dbReference type="AlphaFoldDB" id="A0A233V2P9"/>
<evidence type="ECO:0000256" key="4">
    <source>
        <dbReference type="ARBA" id="ARBA00022722"/>
    </source>
</evidence>
<comment type="subunit">
    <text evidence="3 11">The type I restriction/modification system is composed of three polypeptides R, M and S.</text>
</comment>
<evidence type="ECO:0000256" key="6">
    <source>
        <dbReference type="ARBA" id="ARBA00022747"/>
    </source>
</evidence>
<dbReference type="Pfam" id="PF04313">
    <property type="entry name" value="HSDR_N"/>
    <property type="match status" value="1"/>
</dbReference>
<dbReference type="Gene3D" id="3.90.1570.50">
    <property type="match status" value="1"/>
</dbReference>
<accession>A0A233V2P9</accession>
<keyword evidence="7" id="KW-0255">Endonuclease</keyword>
<dbReference type="SUPFAM" id="SSF52540">
    <property type="entry name" value="P-loop containing nucleoside triphosphate hydrolases"/>
    <property type="match status" value="2"/>
</dbReference>
<dbReference type="Pfam" id="PF22679">
    <property type="entry name" value="T1R_D3-like"/>
    <property type="match status" value="1"/>
</dbReference>
<dbReference type="GO" id="GO:0005524">
    <property type="term" value="F:ATP binding"/>
    <property type="evidence" value="ECO:0007669"/>
    <property type="project" value="UniProtKB-KW"/>
</dbReference>
<comment type="caution">
    <text evidence="13">The sequence shown here is derived from an EMBL/GenBank/DDBJ whole genome shotgun (WGS) entry which is preliminary data.</text>
</comment>
<evidence type="ECO:0000256" key="1">
    <source>
        <dbReference type="ARBA" id="ARBA00000851"/>
    </source>
</evidence>
<dbReference type="InterPro" id="IPR007409">
    <property type="entry name" value="Restrct_endonuc_type1_HsdR_N"/>
</dbReference>
<dbReference type="CDD" id="cd18800">
    <property type="entry name" value="SF2_C_EcoR124I-like"/>
    <property type="match status" value="1"/>
</dbReference>
<name>A0A233V2P9_FINMA</name>
<dbReference type="PANTHER" id="PTHR30195">
    <property type="entry name" value="TYPE I SITE-SPECIFIC DEOXYRIBONUCLEASE PROTEIN SUBUNIT M AND R"/>
    <property type="match status" value="1"/>
</dbReference>
<organism evidence="13 14">
    <name type="scientific">Finegoldia magna</name>
    <name type="common">Peptostreptococcus magnus</name>
    <dbReference type="NCBI Taxonomy" id="1260"/>
    <lineage>
        <taxon>Bacteria</taxon>
        <taxon>Bacillati</taxon>
        <taxon>Bacillota</taxon>
        <taxon>Tissierellia</taxon>
        <taxon>Tissierellales</taxon>
        <taxon>Peptoniphilaceae</taxon>
        <taxon>Finegoldia</taxon>
    </lineage>
</organism>
<dbReference type="InterPro" id="IPR004473">
    <property type="entry name" value="Restrct_endonuc_typeI_HsdR"/>
</dbReference>
<reference evidence="14" key="1">
    <citation type="submission" date="2017-04" db="EMBL/GenBank/DDBJ databases">
        <title>Finegoldia magna isolated from orthopedic joint implant-associated infections.</title>
        <authorList>
            <person name="Bjorklund S."/>
            <person name="Bruggemann H."/>
            <person name="Jensen A."/>
            <person name="Hellmark B."/>
            <person name="Soderquist B."/>
        </authorList>
    </citation>
    <scope>NUCLEOTIDE SEQUENCE [LARGE SCALE GENOMIC DNA]</scope>
    <source>
        <strain evidence="14">CCUG 54800</strain>
    </source>
</reference>
<dbReference type="GO" id="GO:0003677">
    <property type="term" value="F:DNA binding"/>
    <property type="evidence" value="ECO:0007669"/>
    <property type="project" value="UniProtKB-KW"/>
</dbReference>
<keyword evidence="4" id="KW-0540">Nuclease</keyword>
<evidence type="ECO:0000256" key="5">
    <source>
        <dbReference type="ARBA" id="ARBA00022741"/>
    </source>
</evidence>
<dbReference type="InterPro" id="IPR051268">
    <property type="entry name" value="Type-I_R_enzyme_R_subunit"/>
</dbReference>
<keyword evidence="9 11" id="KW-0067">ATP-binding</keyword>
<dbReference type="NCBIfam" id="TIGR00348">
    <property type="entry name" value="hsdR"/>
    <property type="match status" value="1"/>
</dbReference>
<keyword evidence="5 11" id="KW-0547">Nucleotide-binding</keyword>
<evidence type="ECO:0000259" key="12">
    <source>
        <dbReference type="PROSITE" id="PS51192"/>
    </source>
</evidence>
<dbReference type="Pfam" id="PF11867">
    <property type="entry name" value="T1RH-like_C"/>
    <property type="match status" value="1"/>
</dbReference>
<dbReference type="InterPro" id="IPR055180">
    <property type="entry name" value="HsdR_RecA-like_helicase_dom_2"/>
</dbReference>
<dbReference type="RefSeq" id="WP_094206305.1">
    <property type="nucleotide sequence ID" value="NZ_NDYC01000040.1"/>
</dbReference>
<keyword evidence="8 11" id="KW-0378">Hydrolase</keyword>
<dbReference type="PROSITE" id="PS51192">
    <property type="entry name" value="HELICASE_ATP_BIND_1"/>
    <property type="match status" value="1"/>
</dbReference>
<dbReference type="CDD" id="cd18030">
    <property type="entry name" value="DEXHc_RE_I_HsdR"/>
    <property type="match status" value="1"/>
</dbReference>
<dbReference type="Gene3D" id="3.40.50.300">
    <property type="entry name" value="P-loop containing nucleotide triphosphate hydrolases"/>
    <property type="match status" value="2"/>
</dbReference>
<sequence>MSDVYLEDGFEKIFIKAIEDLGYEYVVHQDIVRDSMKSPIASEMLRESLRRINYELEDAAIDEAIHVIKNIDAGLLVDRNEIFFEYLQNGIEIVHLENDMPVTDRVHLIDYDHFMNNTFVVTNQLTIVGKDTKRPDVLVYVNGLPLIVVELKSMTSLNSDVSSAYRQIKNYQHDIEELFVYNVFNIISDFTTTKVGTITAGESWYKEWKSTDGSYESTKYADYKTLVEGVLEQHRLLDIIRNFIFFEHQNDSTNKILAQYHQYFAVEKAAHSTTQAMAIGDGRGGVFWHTQGSGKSKSMVFYVHYLMNMDQWYSNPTFVVLTDRNDLDTQLFEQFARARRFLRQTPVQATSRKNLHDLLNDRKSNGIFFSTMQKFAESDESLTDRDDVIVIADEAHRSQYGLREKISKDGKVQSGMARLVRKSLPNATYIGFTGTPISKNDKDTQEIFGEYIDIYDMSQAVEDGATKPVYYENRVINLGLNSDILKRIDDKYDELAENANEYDIERSKRDLSRLEQVIGSDECIDTLVHDIIHHYETTRKDLLTGKAMIVAYNREIAVKIYKKIMEIRPNWNEKVNVVATSSNNDPEDWKKIIGNKSDMEELASKFKNDDDPFKIAIVVDMWLTGFDVPSLATLYVFKPMQGHNLMQAIARVNRVFKDKEGGLVVDYIGIANALKKAMIDYTKSDQQIIDNADIRKSAYPLFVAKLEKIREVYLKRFDYEKIFDENVNDEKIAELIMDGLNYVLGFSEDNQNKFKKLSYELKQSHTLCSSITSEHEQREAAFIEAIRTSLNRITTGGKIPKNIIDMEISKLLEKSIHSDGVINLFQDFENGFSLFDPLFMEKIKKMEQKNISIELLNKLLKDEIAIFSRGDIVKGQDFSERLQNIMKRYRNNMVDNAKSLDHFVGVVEDEKSKYDMDYIREELIKLAQDMVKMDEENKKLGLSKEELAFYHAISKPENITDFYTNEELVKFTQDLTRTIANEMTSDWMMRESGRANMRRTIKRLLAKYKYPQDYRSKIIDLIVEQAEYIDEVVG</sequence>
<dbReference type="PANTHER" id="PTHR30195:SF15">
    <property type="entry name" value="TYPE I RESTRICTION ENZYME HINDI ENDONUCLEASE SUBUNIT"/>
    <property type="match status" value="1"/>
</dbReference>
<proteinExistence type="inferred from homology"/>
<dbReference type="SMART" id="SM00487">
    <property type="entry name" value="DEXDc"/>
    <property type="match status" value="1"/>
</dbReference>
<evidence type="ECO:0000313" key="14">
    <source>
        <dbReference type="Proteomes" id="UP000215413"/>
    </source>
</evidence>
<evidence type="ECO:0000256" key="8">
    <source>
        <dbReference type="ARBA" id="ARBA00022801"/>
    </source>
</evidence>
<dbReference type="Proteomes" id="UP000215413">
    <property type="component" value="Unassembled WGS sequence"/>
</dbReference>
<dbReference type="InterPro" id="IPR014001">
    <property type="entry name" value="Helicase_ATP-bd"/>
</dbReference>
<dbReference type="EMBL" id="NDYC01000040">
    <property type="protein sequence ID" value="OXZ26684.1"/>
    <property type="molecule type" value="Genomic_DNA"/>
</dbReference>
<dbReference type="InterPro" id="IPR040980">
    <property type="entry name" value="SWI2_SNF2"/>
</dbReference>
<feature type="domain" description="Helicase ATP-binding" evidence="12">
    <location>
        <begin position="276"/>
        <end position="454"/>
    </location>
</feature>